<protein>
    <recommendedName>
        <fullName evidence="2">Transglycosylase SLT domain-containing protein</fullName>
    </recommendedName>
</protein>
<reference evidence="3 4" key="1">
    <citation type="submission" date="2020-02" db="EMBL/GenBank/DDBJ databases">
        <authorList>
            <person name="Hogendoorn C."/>
        </authorList>
    </citation>
    <scope>NUCLEOTIDE SEQUENCE [LARGE SCALE GENOMIC DNA]</scope>
    <source>
        <strain evidence="3">R501</strain>
    </source>
</reference>
<name>A0A6F8ZHW0_9FIRM</name>
<sequence>MGRGGAGSGRRDRRGAVERGGVASGQAGHDGATDVHPLADAAGTAGLTPRPQTAGAGERKGGLLSLVPSPSVVAWDRAAAARWHVPLRLLLAQQWVESRWRPNARRVDGPGSIDRGLAQINSMAHPRVPAVLAYQPAWAAQWEARTMAALYAKWRSWRVALSVYHTGRPDVGLPDAAAYWTDVLRTESAIVVPPPTPPAPPTPPPALASGQAEPVLRCPKPPVWHRIGWKLLSWDRPAAERVQLPIPTRSLGQSAGVCLERGGSPWRRSRMIGGGWMEGVPAGRRPGRRNSPCGGALAVAWRFAIITTWSPLWSPFSARRVRPPAP</sequence>
<evidence type="ECO:0000313" key="4">
    <source>
        <dbReference type="Proteomes" id="UP000503399"/>
    </source>
</evidence>
<evidence type="ECO:0000256" key="1">
    <source>
        <dbReference type="SAM" id="MobiDB-lite"/>
    </source>
</evidence>
<dbReference type="SUPFAM" id="SSF53955">
    <property type="entry name" value="Lysozyme-like"/>
    <property type="match status" value="1"/>
</dbReference>
<dbReference type="EMBL" id="LR778114">
    <property type="protein sequence ID" value="CAB1129532.1"/>
    <property type="molecule type" value="Genomic_DNA"/>
</dbReference>
<dbReference type="KEGG" id="hfv:R50_2035"/>
<feature type="domain" description="Transglycosylase SLT" evidence="2">
    <location>
        <begin position="78"/>
        <end position="172"/>
    </location>
</feature>
<proteinExistence type="predicted"/>
<organism evidence="3 4">
    <name type="scientific">Candidatus Hydrogenisulfobacillus filiaventi</name>
    <dbReference type="NCBI Taxonomy" id="2707344"/>
    <lineage>
        <taxon>Bacteria</taxon>
        <taxon>Bacillati</taxon>
        <taxon>Bacillota</taxon>
        <taxon>Clostridia</taxon>
        <taxon>Eubacteriales</taxon>
        <taxon>Clostridiales Family XVII. Incertae Sedis</taxon>
        <taxon>Candidatus Hydrogenisulfobacillus</taxon>
    </lineage>
</organism>
<dbReference type="InterPro" id="IPR023346">
    <property type="entry name" value="Lysozyme-like_dom_sf"/>
</dbReference>
<dbReference type="Gene3D" id="1.10.530.10">
    <property type="match status" value="1"/>
</dbReference>
<keyword evidence="4" id="KW-1185">Reference proteome</keyword>
<accession>A0A6F8ZHW0</accession>
<gene>
    <name evidence="3" type="ORF">R50_2035</name>
</gene>
<dbReference type="Pfam" id="PF01464">
    <property type="entry name" value="SLT"/>
    <property type="match status" value="1"/>
</dbReference>
<evidence type="ECO:0000259" key="2">
    <source>
        <dbReference type="Pfam" id="PF01464"/>
    </source>
</evidence>
<evidence type="ECO:0000313" key="3">
    <source>
        <dbReference type="EMBL" id="CAB1129532.1"/>
    </source>
</evidence>
<dbReference type="AlphaFoldDB" id="A0A6F8ZHW0"/>
<dbReference type="Proteomes" id="UP000503399">
    <property type="component" value="Chromosome"/>
</dbReference>
<dbReference type="InterPro" id="IPR008258">
    <property type="entry name" value="Transglycosylase_SLT_dom_1"/>
</dbReference>
<feature type="region of interest" description="Disordered" evidence="1">
    <location>
        <begin position="1"/>
        <end position="62"/>
    </location>
</feature>